<name>A0A8S5TB71_9CAUD</name>
<sequence>MIIVSQGKTNILNFDNINIIGLALKRRNKG</sequence>
<organism evidence="1">
    <name type="scientific">Myoviridae sp. ctLq07</name>
    <dbReference type="NCBI Taxonomy" id="2827681"/>
    <lineage>
        <taxon>Viruses</taxon>
        <taxon>Duplodnaviria</taxon>
        <taxon>Heunggongvirae</taxon>
        <taxon>Uroviricota</taxon>
        <taxon>Caudoviricetes</taxon>
    </lineage>
</organism>
<accession>A0A8S5TB71</accession>
<reference evidence="1" key="1">
    <citation type="journal article" date="2021" name="Proc. Natl. Acad. Sci. U.S.A.">
        <title>A Catalog of Tens of Thousands of Viruses from Human Metagenomes Reveals Hidden Associations with Chronic Diseases.</title>
        <authorList>
            <person name="Tisza M.J."/>
            <person name="Buck C.B."/>
        </authorList>
    </citation>
    <scope>NUCLEOTIDE SEQUENCE</scope>
    <source>
        <strain evidence="1">CtLq07</strain>
    </source>
</reference>
<evidence type="ECO:0000313" key="1">
    <source>
        <dbReference type="EMBL" id="DAF60486.1"/>
    </source>
</evidence>
<dbReference type="EMBL" id="BK032789">
    <property type="protein sequence ID" value="DAF60486.1"/>
    <property type="molecule type" value="Genomic_DNA"/>
</dbReference>
<protein>
    <submittedName>
        <fullName evidence="1">Uncharacterized protein</fullName>
    </submittedName>
</protein>
<proteinExistence type="predicted"/>